<reference evidence="2 3" key="1">
    <citation type="journal article" date="2019" name="Genome Biol. Evol.">
        <title>Day and night: Metabolic profiles and evolutionary relationships of six axenic non-marine cyanobacteria.</title>
        <authorList>
            <person name="Will S.E."/>
            <person name="Henke P."/>
            <person name="Boedeker C."/>
            <person name="Huang S."/>
            <person name="Brinkmann H."/>
            <person name="Rohde M."/>
            <person name="Jarek M."/>
            <person name="Friedl T."/>
            <person name="Seufert S."/>
            <person name="Schumacher M."/>
            <person name="Overmann J."/>
            <person name="Neumann-Schaal M."/>
            <person name="Petersen J."/>
        </authorList>
    </citation>
    <scope>NUCLEOTIDE SEQUENCE [LARGE SCALE GENOMIC DNA]</scope>
    <source>
        <strain evidence="2 3">SAG 1403-4b</strain>
    </source>
</reference>
<keyword evidence="3" id="KW-1185">Reference proteome</keyword>
<evidence type="ECO:0000313" key="2">
    <source>
        <dbReference type="EMBL" id="RUS94742.1"/>
    </source>
</evidence>
<dbReference type="PANTHER" id="PTHR43581">
    <property type="entry name" value="ATP/GTP PHOSPHATASE"/>
    <property type="match status" value="1"/>
</dbReference>
<dbReference type="InterPro" id="IPR051396">
    <property type="entry name" value="Bact_Antivir_Def_Nuclease"/>
</dbReference>
<dbReference type="Pfam" id="PF13175">
    <property type="entry name" value="AAA_15"/>
    <property type="match status" value="1"/>
</dbReference>
<dbReference type="RefSeq" id="WP_127055296.1">
    <property type="nucleotide sequence ID" value="NZ_RSCM01000012.1"/>
</dbReference>
<organism evidence="2 3">
    <name type="scientific">Trichormus variabilis SAG 1403-4b</name>
    <dbReference type="NCBI Taxonomy" id="447716"/>
    <lineage>
        <taxon>Bacteria</taxon>
        <taxon>Bacillati</taxon>
        <taxon>Cyanobacteriota</taxon>
        <taxon>Cyanophyceae</taxon>
        <taxon>Nostocales</taxon>
        <taxon>Nostocaceae</taxon>
        <taxon>Trichormus</taxon>
    </lineage>
</organism>
<dbReference type="EMBL" id="RSCM01000012">
    <property type="protein sequence ID" value="RUS94742.1"/>
    <property type="molecule type" value="Genomic_DNA"/>
</dbReference>
<dbReference type="OrthoDB" id="9801813at2"/>
<dbReference type="Gene3D" id="3.40.50.300">
    <property type="entry name" value="P-loop containing nucleotide triphosphate hydrolases"/>
    <property type="match status" value="1"/>
</dbReference>
<name>A0A433ULR4_ANAVA</name>
<accession>A0A433ULR4</accession>
<evidence type="ECO:0000313" key="3">
    <source>
        <dbReference type="Proteomes" id="UP000276103"/>
    </source>
</evidence>
<comment type="caution">
    <text evidence="2">The sequence shown here is derived from an EMBL/GenBank/DDBJ whole genome shotgun (WGS) entry which is preliminary data.</text>
</comment>
<protein>
    <recommendedName>
        <fullName evidence="1">Endonuclease GajA/Old nuclease/RecF-like AAA domain-containing protein</fullName>
    </recommendedName>
</protein>
<dbReference type="InterPro" id="IPR027417">
    <property type="entry name" value="P-loop_NTPase"/>
</dbReference>
<evidence type="ECO:0000259" key="1">
    <source>
        <dbReference type="Pfam" id="PF13175"/>
    </source>
</evidence>
<dbReference type="SUPFAM" id="SSF52540">
    <property type="entry name" value="P-loop containing nucleoside triphosphate hydrolases"/>
    <property type="match status" value="1"/>
</dbReference>
<proteinExistence type="predicted"/>
<dbReference type="Proteomes" id="UP000276103">
    <property type="component" value="Unassembled WGS sequence"/>
</dbReference>
<dbReference type="InterPro" id="IPR041685">
    <property type="entry name" value="AAA_GajA/Old/RecF-like"/>
</dbReference>
<feature type="domain" description="Endonuclease GajA/Old nuclease/RecF-like AAA" evidence="1">
    <location>
        <begin position="7"/>
        <end position="416"/>
    </location>
</feature>
<sequence length="467" mass="54593">MPNYIKNIEIIGLHDRFDINQEFQSGINIIYAHNGAGKTNLIHCIANILNGDYSRFLYVNFFRIKVWFDDDNLVTIYNENNKLKKEPGIRVCVNSDRRGILITEQVNELSTLKNVIDDSEENLNNCDALYKQDYTQTKVLLPTAYFPAFRTMIEAWKSLEKNADLDKTTNFSRKIFGDFLPKINYPSPQNIEQSLIYEVREIANKLSLFDRQIMSKLSVDFLFNSLTNNFNDDLEKYDDLIKKIESLFKEIKTFPIPQEYYICSVEVYEKILDLKIDKKLKQFRYFLKVYYGHLQKIAAKINVDYLNIHKYLSAVNSFLEDKEVGIFIEKTNETNPLVKIKFSDGSLINGLDALSSGERQILTILYSTIYMNNEKLVLIDEPEISLHIDWQRRLLKTISDQLHGTQIIACTHSPIIPTDYDDDLKELQSKKTDKNLWGSDELTDEDKHKDKLEDEDSFDEYDFIVET</sequence>
<dbReference type="AlphaFoldDB" id="A0A433ULR4"/>
<dbReference type="PANTHER" id="PTHR43581:SF2">
    <property type="entry name" value="EXCINUCLEASE ATPASE SUBUNIT"/>
    <property type="match status" value="1"/>
</dbReference>
<gene>
    <name evidence="2" type="ORF">DSM107003_34190</name>
</gene>